<dbReference type="EMBL" id="JXJN01019107">
    <property type="status" value="NOT_ANNOTATED_CDS"/>
    <property type="molecule type" value="Genomic_DNA"/>
</dbReference>
<proteinExistence type="predicted"/>
<accession>A0A1B0BRH9</accession>
<evidence type="ECO:0000313" key="2">
    <source>
        <dbReference type="EnsemblMetazoa" id="GPPI038281-PA"/>
    </source>
</evidence>
<organism evidence="2 3">
    <name type="scientific">Glossina palpalis gambiensis</name>
    <dbReference type="NCBI Taxonomy" id="67801"/>
    <lineage>
        <taxon>Eukaryota</taxon>
        <taxon>Metazoa</taxon>
        <taxon>Ecdysozoa</taxon>
        <taxon>Arthropoda</taxon>
        <taxon>Hexapoda</taxon>
        <taxon>Insecta</taxon>
        <taxon>Pterygota</taxon>
        <taxon>Neoptera</taxon>
        <taxon>Endopterygota</taxon>
        <taxon>Diptera</taxon>
        <taxon>Brachycera</taxon>
        <taxon>Muscomorpha</taxon>
        <taxon>Hippoboscoidea</taxon>
        <taxon>Glossinidae</taxon>
        <taxon>Glossina</taxon>
    </lineage>
</organism>
<feature type="region of interest" description="Disordered" evidence="1">
    <location>
        <begin position="175"/>
        <end position="202"/>
    </location>
</feature>
<sequence length="564" mass="63201">MSSASSKQTASFNEITSPSEPRMGSSNNAGVPSALFFNCIWRTFIACKEKGLDLLESISAHQHSYAVFVIRFKIIEFTTTNVENEICPSAEPEHYVKFLDAQQVVDELICIIVDSTACIFSSSPSSTPSIEISAFPSSSSITSLDVDLNSSSSTSELSSSKSLISPNFRHISSVSSKQTTSFNDNTSPSDPMGDSSYGAEKTDWTHSSPVALNLRSSQTHQKSETFLQSQIFPYAFYCTAAHISPQLGVEMDRIEFVIRYATPKASVFFCKNFCVYTKLSNIELIGKFVNIYRISAGAFMPICLTKVDAKTYNVIDDSGGPVTTIHETHVLIYKAFHTDPHRTKDLSKWRNLAFPLQVNIGVFKRRYWNILHFLCYNMLKRKLLSKKFTSSVVAVGSVARVQCMQLRRRFLGNIENQPYPYSNPNAETLQRKRMKFFQRVMSSIRSAVLNPEHINLSKLSQVRELVRWHPPPSAHIPFRKQLYICAILSDIELSGKFVDIYGIRVDVFKPIRLAKIDAVTNDIVDCFGVPARPLSHLSETCVQGFGPNSASCFFNVCNFSLKVI</sequence>
<keyword evidence="3" id="KW-1185">Reference proteome</keyword>
<evidence type="ECO:0000256" key="1">
    <source>
        <dbReference type="SAM" id="MobiDB-lite"/>
    </source>
</evidence>
<feature type="region of interest" description="Disordered" evidence="1">
    <location>
        <begin position="1"/>
        <end position="25"/>
    </location>
</feature>
<evidence type="ECO:0000313" key="3">
    <source>
        <dbReference type="Proteomes" id="UP000092460"/>
    </source>
</evidence>
<reference evidence="2" key="2">
    <citation type="submission" date="2020-05" db="UniProtKB">
        <authorList>
            <consortium name="EnsemblMetazoa"/>
        </authorList>
    </citation>
    <scope>IDENTIFICATION</scope>
    <source>
        <strain evidence="2">IAEA</strain>
    </source>
</reference>
<reference evidence="3" key="1">
    <citation type="submission" date="2015-01" db="EMBL/GenBank/DDBJ databases">
        <authorList>
            <person name="Aksoy S."/>
            <person name="Warren W."/>
            <person name="Wilson R.K."/>
        </authorList>
    </citation>
    <scope>NUCLEOTIDE SEQUENCE [LARGE SCALE GENOMIC DNA]</scope>
    <source>
        <strain evidence="3">IAEA</strain>
    </source>
</reference>
<protein>
    <submittedName>
        <fullName evidence="2">Uncharacterized protein</fullName>
    </submittedName>
</protein>
<dbReference type="AlphaFoldDB" id="A0A1B0BRH9"/>
<dbReference type="EnsemblMetazoa" id="GPPI038281-RA">
    <property type="protein sequence ID" value="GPPI038281-PA"/>
    <property type="gene ID" value="GPPI038281"/>
</dbReference>
<feature type="compositionally biased region" description="Polar residues" evidence="1">
    <location>
        <begin position="175"/>
        <end position="189"/>
    </location>
</feature>
<name>A0A1B0BRH9_9MUSC</name>
<dbReference type="Proteomes" id="UP000092460">
    <property type="component" value="Unassembled WGS sequence"/>
</dbReference>
<dbReference type="VEuPathDB" id="VectorBase:GPPI038281"/>